<proteinExistence type="predicted"/>
<comment type="caution">
    <text evidence="2">The sequence shown here is derived from an EMBL/GenBank/DDBJ whole genome shotgun (WGS) entry which is preliminary data.</text>
</comment>
<organism evidence="2 3">
    <name type="scientific">Knoellia subterranea KCTC 19937</name>
    <dbReference type="NCBI Taxonomy" id="1385521"/>
    <lineage>
        <taxon>Bacteria</taxon>
        <taxon>Bacillati</taxon>
        <taxon>Actinomycetota</taxon>
        <taxon>Actinomycetes</taxon>
        <taxon>Micrococcales</taxon>
        <taxon>Intrasporangiaceae</taxon>
        <taxon>Knoellia</taxon>
    </lineage>
</organism>
<name>A0A0A0JNI2_9MICO</name>
<dbReference type="Proteomes" id="UP000030011">
    <property type="component" value="Unassembled WGS sequence"/>
</dbReference>
<accession>A0A0A0JNI2</accession>
<protein>
    <submittedName>
        <fullName evidence="2">Uncharacterized protein</fullName>
    </submittedName>
</protein>
<evidence type="ECO:0000256" key="1">
    <source>
        <dbReference type="SAM" id="MobiDB-lite"/>
    </source>
</evidence>
<evidence type="ECO:0000313" key="3">
    <source>
        <dbReference type="Proteomes" id="UP000030011"/>
    </source>
</evidence>
<dbReference type="EMBL" id="AVPK01000005">
    <property type="protein sequence ID" value="KGN37592.1"/>
    <property type="molecule type" value="Genomic_DNA"/>
</dbReference>
<evidence type="ECO:0000313" key="2">
    <source>
        <dbReference type="EMBL" id="KGN37592.1"/>
    </source>
</evidence>
<feature type="region of interest" description="Disordered" evidence="1">
    <location>
        <begin position="1"/>
        <end position="28"/>
    </location>
</feature>
<dbReference type="AlphaFoldDB" id="A0A0A0JNI2"/>
<gene>
    <name evidence="2" type="ORF">N803_14050</name>
</gene>
<reference evidence="2 3" key="1">
    <citation type="submission" date="2013-08" db="EMBL/GenBank/DDBJ databases">
        <title>The genome sequence of Knoellia subterranea.</title>
        <authorList>
            <person name="Zhu W."/>
            <person name="Wang G."/>
        </authorList>
    </citation>
    <scope>NUCLEOTIDE SEQUENCE [LARGE SCALE GENOMIC DNA]</scope>
    <source>
        <strain evidence="2 3">KCTC 19937</strain>
    </source>
</reference>
<keyword evidence="3" id="KW-1185">Reference proteome</keyword>
<sequence length="35" mass="3273">MALPTSSAVSPVGEGDVDGEGDEGASVGVEAVLAV</sequence>